<dbReference type="RefSeq" id="WP_206580562.1">
    <property type="nucleotide sequence ID" value="NZ_JAFJZZ010000001.1"/>
</dbReference>
<dbReference type="AlphaFoldDB" id="A0A939D675"/>
<feature type="domain" description="DUF3298" evidence="6">
    <location>
        <begin position="273"/>
        <end position="349"/>
    </location>
</feature>
<dbReference type="InterPro" id="IPR012854">
    <property type="entry name" value="Cu_amine_oxidase-like_N"/>
</dbReference>
<name>A0A939D675_CLOAM</name>
<dbReference type="Pfam" id="PF13739">
    <property type="entry name" value="PdaC"/>
    <property type="match status" value="1"/>
</dbReference>
<evidence type="ECO:0000256" key="3">
    <source>
        <dbReference type="SAM" id="SignalP"/>
    </source>
</evidence>
<dbReference type="InterPro" id="IPR037126">
    <property type="entry name" value="PdaC/RsiV-like_sf"/>
</dbReference>
<dbReference type="Gene3D" id="3.90.640.20">
    <property type="entry name" value="Heat-shock cognate protein, ATPase"/>
    <property type="match status" value="1"/>
</dbReference>
<dbReference type="Proteomes" id="UP000664545">
    <property type="component" value="Unassembled WGS sequence"/>
</dbReference>
<evidence type="ECO:0000259" key="4">
    <source>
        <dbReference type="Pfam" id="PF07833"/>
    </source>
</evidence>
<dbReference type="InterPro" id="IPR036331">
    <property type="entry name" value="Chagasin-like_sf"/>
</dbReference>
<organism evidence="8 9">
    <name type="scientific">Clostridium aminobutyricum</name>
    <dbReference type="NCBI Taxonomy" id="33953"/>
    <lineage>
        <taxon>Bacteria</taxon>
        <taxon>Bacillati</taxon>
        <taxon>Bacillota</taxon>
        <taxon>Clostridia</taxon>
        <taxon>Eubacteriales</taxon>
        <taxon>Clostridiaceae</taxon>
        <taxon>Clostridium</taxon>
    </lineage>
</organism>
<dbReference type="EMBL" id="JAFJZZ010000001">
    <property type="protein sequence ID" value="MBN7771766.1"/>
    <property type="molecule type" value="Genomic_DNA"/>
</dbReference>
<dbReference type="PANTHER" id="PTHR36530">
    <property type="entry name" value="INHIBITOR OF CYSTEINE PEPTIDASE"/>
    <property type="match status" value="1"/>
</dbReference>
<dbReference type="InterPro" id="IPR018990">
    <property type="entry name" value="Prot_inh_I42_chagasin"/>
</dbReference>
<sequence length="471" mass="52264">MKKHILMSVMLLVASLCYVDAYAAEKPVNEVAIVLNGTSIGSNAYINNDTVYLPIRAACEALGYQVGWKLENGSTLIPVTKANDEIILNLTDEKINDNGHSYYAYRNNEVANFLVYEGKAYMESGLFSEVFAVNVDYNTGAKQVILTSIDENNITISTVKKDVEREDVSINLQYPQISGLSNAAIEAKINTVFKDAALDAEKEGLRNAAELNASGYIGGAKVGTDFNYRVKYNQNELLSVITYNYQYAGGAHGMTVENSYTFDLDTGEALKLSNLFNQDTKYTEFINAFIRSEIDKRIATGAVVELAPFKTVGDNPGFYLSNDSIVFYFQQYEYFPYAAGIQEFAIKFSDMKDKFSKKYDFLYEKPIVLHAGTENILSVGNIGRVVLKGNPSTGYEWHYTIADSSIVNLSSQNYIPDSTASGVVGSGGTYYWDFKALQSGQTTITFQYYREWESKSPAGQGNTAVYTVRVN</sequence>
<reference evidence="8" key="1">
    <citation type="submission" date="2021-02" db="EMBL/GenBank/DDBJ databases">
        <title>Abyssanaerobacter marinus gen.nov., sp., nov, anaerobic bacterium isolated from the Onnuri vent field of Indian Ocean and suggestion of Mogibacteriaceae fam. nov., and proposal of reclassification of ambiguous this family's genus member.</title>
        <authorList>
            <person name="Kim Y.J."/>
            <person name="Yang J.-A."/>
        </authorList>
    </citation>
    <scope>NUCLEOTIDE SEQUENCE</scope>
    <source>
        <strain evidence="8">DSM 2634</strain>
    </source>
</reference>
<dbReference type="PANTHER" id="PTHR36530:SF1">
    <property type="entry name" value="AMOEBIASIN-1"/>
    <property type="match status" value="1"/>
</dbReference>
<feature type="domain" description="Copper amine oxidase-like N-terminal" evidence="4">
    <location>
        <begin position="35"/>
        <end position="145"/>
    </location>
</feature>
<evidence type="ECO:0000256" key="1">
    <source>
        <dbReference type="ARBA" id="ARBA00022690"/>
    </source>
</evidence>
<evidence type="ECO:0000259" key="5">
    <source>
        <dbReference type="Pfam" id="PF09394"/>
    </source>
</evidence>
<evidence type="ECO:0000259" key="7">
    <source>
        <dbReference type="Pfam" id="PF13739"/>
    </source>
</evidence>
<feature type="domain" description="Deacetylase PdaC" evidence="7">
    <location>
        <begin position="166"/>
        <end position="255"/>
    </location>
</feature>
<feature type="signal peptide" evidence="3">
    <location>
        <begin position="1"/>
        <end position="23"/>
    </location>
</feature>
<comment type="caution">
    <text evidence="8">The sequence shown here is derived from an EMBL/GenBank/DDBJ whole genome shotgun (WGS) entry which is preliminary data.</text>
</comment>
<feature type="domain" description="Proteinase inhibitor I42 chagasin" evidence="5">
    <location>
        <begin position="377"/>
        <end position="460"/>
    </location>
</feature>
<dbReference type="SUPFAM" id="SSF141066">
    <property type="entry name" value="ICP-like"/>
    <property type="match status" value="1"/>
</dbReference>
<evidence type="ECO:0000259" key="6">
    <source>
        <dbReference type="Pfam" id="PF11738"/>
    </source>
</evidence>
<dbReference type="Pfam" id="PF07833">
    <property type="entry name" value="Cu_amine_oxidN1"/>
    <property type="match status" value="1"/>
</dbReference>
<protein>
    <submittedName>
        <fullName evidence="8">Protease inhibitor I42 family protein</fullName>
    </submittedName>
</protein>
<proteinExistence type="predicted"/>
<dbReference type="InterPro" id="IPR052781">
    <property type="entry name" value="Cys_protease_inhibitor_I42"/>
</dbReference>
<evidence type="ECO:0000256" key="2">
    <source>
        <dbReference type="ARBA" id="ARBA00022704"/>
    </source>
</evidence>
<dbReference type="GO" id="GO:0004869">
    <property type="term" value="F:cysteine-type endopeptidase inhibitor activity"/>
    <property type="evidence" value="ECO:0007669"/>
    <property type="project" value="UniProtKB-KW"/>
</dbReference>
<keyword evidence="9" id="KW-1185">Reference proteome</keyword>
<feature type="chain" id="PRO_5037781746" evidence="3">
    <location>
        <begin position="24"/>
        <end position="471"/>
    </location>
</feature>
<keyword evidence="2" id="KW-0789">Thiol protease inhibitor</keyword>
<keyword evidence="3" id="KW-0732">Signal</keyword>
<dbReference type="Pfam" id="PF09394">
    <property type="entry name" value="Inhibitor_I42"/>
    <property type="match status" value="1"/>
</dbReference>
<keyword evidence="1" id="KW-0646">Protease inhibitor</keyword>
<evidence type="ECO:0000313" key="8">
    <source>
        <dbReference type="EMBL" id="MBN7771766.1"/>
    </source>
</evidence>
<evidence type="ECO:0000313" key="9">
    <source>
        <dbReference type="Proteomes" id="UP000664545"/>
    </source>
</evidence>
<dbReference type="Gene3D" id="2.60.40.2020">
    <property type="match status" value="1"/>
</dbReference>
<dbReference type="InterPro" id="IPR021729">
    <property type="entry name" value="DUF3298"/>
</dbReference>
<accession>A0A939D675</accession>
<dbReference type="Pfam" id="PF11738">
    <property type="entry name" value="DUF3298"/>
    <property type="match status" value="1"/>
</dbReference>
<dbReference type="InterPro" id="IPR025303">
    <property type="entry name" value="PdaC"/>
</dbReference>
<dbReference type="Gene3D" id="3.30.565.40">
    <property type="entry name" value="Fervidobacterium nodosum Rt17-B1 like"/>
    <property type="match status" value="1"/>
</dbReference>
<gene>
    <name evidence="8" type="ORF">JYB65_00120</name>
</gene>